<evidence type="ECO:0000313" key="4">
    <source>
        <dbReference type="EMBL" id="XBH07707.1"/>
    </source>
</evidence>
<protein>
    <submittedName>
        <fullName evidence="4">DUF1549 and DUF1553 domain-containing protein</fullName>
    </submittedName>
</protein>
<dbReference type="SUPFAM" id="SSF49373">
    <property type="entry name" value="Invasin/intimin cell-adhesion fragments"/>
    <property type="match status" value="1"/>
</dbReference>
<reference evidence="4" key="1">
    <citation type="submission" date="2024-05" db="EMBL/GenBank/DDBJ databases">
        <title>Planctomycetes of the genus Singulisphaera possess chitinolytic capabilities.</title>
        <authorList>
            <person name="Ivanova A."/>
        </authorList>
    </citation>
    <scope>NUCLEOTIDE SEQUENCE</scope>
    <source>
        <strain evidence="4">Ch08T</strain>
    </source>
</reference>
<evidence type="ECO:0000259" key="3">
    <source>
        <dbReference type="Pfam" id="PF07587"/>
    </source>
</evidence>
<dbReference type="Gene3D" id="2.60.40.1080">
    <property type="match status" value="2"/>
</dbReference>
<dbReference type="InterPro" id="IPR022655">
    <property type="entry name" value="DUF1553"/>
</dbReference>
<feature type="signal peptide" evidence="1">
    <location>
        <begin position="1"/>
        <end position="26"/>
    </location>
</feature>
<dbReference type="RefSeq" id="WP_406700546.1">
    <property type="nucleotide sequence ID" value="NZ_CP155447.1"/>
</dbReference>
<dbReference type="InterPro" id="IPR011444">
    <property type="entry name" value="DUF1549"/>
</dbReference>
<proteinExistence type="predicted"/>
<accession>A0AAU7CRI9</accession>
<organism evidence="4">
    <name type="scientific">Singulisphaera sp. Ch08</name>
    <dbReference type="NCBI Taxonomy" id="3120278"/>
    <lineage>
        <taxon>Bacteria</taxon>
        <taxon>Pseudomonadati</taxon>
        <taxon>Planctomycetota</taxon>
        <taxon>Planctomycetia</taxon>
        <taxon>Isosphaerales</taxon>
        <taxon>Isosphaeraceae</taxon>
        <taxon>Singulisphaera</taxon>
    </lineage>
</organism>
<dbReference type="PANTHER" id="PTHR35889">
    <property type="entry name" value="CYCLOINULO-OLIGOSACCHARIDE FRUCTANOTRANSFERASE-RELATED"/>
    <property type="match status" value="1"/>
</dbReference>
<evidence type="ECO:0000256" key="1">
    <source>
        <dbReference type="SAM" id="SignalP"/>
    </source>
</evidence>
<dbReference type="AlphaFoldDB" id="A0AAU7CRI9"/>
<name>A0AAU7CRI9_9BACT</name>
<evidence type="ECO:0000259" key="2">
    <source>
        <dbReference type="Pfam" id="PF07583"/>
    </source>
</evidence>
<keyword evidence="1" id="KW-0732">Signal</keyword>
<gene>
    <name evidence="4" type="ORF">V5E97_17225</name>
</gene>
<dbReference type="EMBL" id="CP155447">
    <property type="protein sequence ID" value="XBH07707.1"/>
    <property type="molecule type" value="Genomic_DNA"/>
</dbReference>
<feature type="domain" description="DUF1549" evidence="2">
    <location>
        <begin position="333"/>
        <end position="515"/>
    </location>
</feature>
<dbReference type="Pfam" id="PF07583">
    <property type="entry name" value="PSCyt2"/>
    <property type="match status" value="1"/>
</dbReference>
<feature type="domain" description="DUF1553" evidence="3">
    <location>
        <begin position="562"/>
        <end position="787"/>
    </location>
</feature>
<dbReference type="InterPro" id="IPR008964">
    <property type="entry name" value="Invasin/intimin_cell_adhesion"/>
</dbReference>
<sequence length="816" mass="90374">MMIATRLARGLIGVIALSPFTGLAMAQAPQAALTKIEVFPSDIQLATAVDRQAVVVQATYADGITRDVTREAEMTVADTKLVRRDGSTFWPVTDGETTLTVAFSGLSQVLPIKVAQATALTPISFRLDVMPIFLKAGCNTGSCHGASRGKDGFRLSIFGFDPDGDHFRLTREMSGRRINLAVPADSTFLEKATGAVQHTGGKRVEPGSEIYQTLHRWIELGVPNDDAATLPKVLSVELYPKQAVLDGKGTTQQMTARARYSDGTDRDVTRLCLFLTNNESSAAIDAQGLVTAGDRGEAFVMARFDAFTVGSEMIVLPKGLKFESPTEPEVNYVDKLVADKLRKLRIIPSGVCDDETFLRRVSLDIVGLPPTVEEYQRFTTSTDPTKRAKLIDELLERKEFSEIWVNKWAELLQVKSSIEVSYKAMFLYYNWLVESLSKNMPMDQMVQSLLGANGGTFKNPATNFYSGTGGNLLLTENVAQVFMGMRIQCAQCHNHPFDRWTQNDYYGFASFFSQIGRKVGEDYRESIVFNSGAGEVTHPVDGRVMKPKFLGGETPDVAGKDRRVVLAKWLASADNPWFATSFANRVWAHFMGAGIVEPIDDFRVSNPASNPELLAALGKRLTDSKYDLKTIVRDICNSRTYQRSTQRNESNATDELNFAHANLRRIKAENLLDTISAVTDTKDKFSGLPLGARAVQIADGKSSTYFLTTFGRATRETVCSCEVKMEPTLSQALHLLNGETVNAKIREGGLIPKLATTKKFPEERILELYIRCFSRKPTKEELEKLQPVLGEGANQTQAMEDIFWALLNSREFLFNH</sequence>
<dbReference type="Pfam" id="PF07587">
    <property type="entry name" value="PSD1"/>
    <property type="match status" value="1"/>
</dbReference>
<dbReference type="PANTHER" id="PTHR35889:SF3">
    <property type="entry name" value="F-BOX DOMAIN-CONTAINING PROTEIN"/>
    <property type="match status" value="1"/>
</dbReference>
<feature type="chain" id="PRO_5043672088" evidence="1">
    <location>
        <begin position="27"/>
        <end position="816"/>
    </location>
</feature>